<dbReference type="GO" id="GO:0046677">
    <property type="term" value="P:response to antibiotic"/>
    <property type="evidence" value="ECO:0007669"/>
    <property type="project" value="InterPro"/>
</dbReference>
<evidence type="ECO:0000313" key="5">
    <source>
        <dbReference type="EMBL" id="TXS33927.1"/>
    </source>
</evidence>
<feature type="transmembrane region" description="Helical" evidence="2">
    <location>
        <begin position="24"/>
        <end position="43"/>
    </location>
</feature>
<dbReference type="PANTHER" id="PTHR30627:SF24">
    <property type="entry name" value="PENICILLIN-BINDING PROTEIN 4B"/>
    <property type="match status" value="1"/>
</dbReference>
<dbReference type="Gene3D" id="3.40.710.10">
    <property type="entry name" value="DD-peptidase/beta-lactamase superfamily"/>
    <property type="match status" value="1"/>
</dbReference>
<feature type="domain" description="Penicillin-binding protein transpeptidase" evidence="3">
    <location>
        <begin position="277"/>
        <end position="549"/>
    </location>
</feature>
<dbReference type="GO" id="GO:0071555">
    <property type="term" value="P:cell wall organization"/>
    <property type="evidence" value="ECO:0007669"/>
    <property type="project" value="TreeGrafter"/>
</dbReference>
<dbReference type="Pfam" id="PF05223">
    <property type="entry name" value="MecA_N"/>
    <property type="match status" value="1"/>
</dbReference>
<organism evidence="5">
    <name type="scientific">Streptomyces sp. gb1(2016)</name>
    <dbReference type="NCBI Taxonomy" id="1828321"/>
    <lineage>
        <taxon>Bacteria</taxon>
        <taxon>Bacillati</taxon>
        <taxon>Actinomycetota</taxon>
        <taxon>Actinomycetes</taxon>
        <taxon>Kitasatosporales</taxon>
        <taxon>Streptomycetaceae</taxon>
        <taxon>Streptomyces</taxon>
    </lineage>
</organism>
<dbReference type="SUPFAM" id="SSF56601">
    <property type="entry name" value="beta-lactamase/transpeptidase-like"/>
    <property type="match status" value="1"/>
</dbReference>
<dbReference type="InterPro" id="IPR001460">
    <property type="entry name" value="PCN-bd_Tpept"/>
</dbReference>
<feature type="region of interest" description="Disordered" evidence="1">
    <location>
        <begin position="234"/>
        <end position="253"/>
    </location>
</feature>
<dbReference type="InterPro" id="IPR007887">
    <property type="entry name" value="MecA_N"/>
</dbReference>
<evidence type="ECO:0000256" key="2">
    <source>
        <dbReference type="SAM" id="Phobius"/>
    </source>
</evidence>
<dbReference type="Gene3D" id="3.90.1310.10">
    <property type="entry name" value="Penicillin-binding protein 2a (Domain 2)"/>
    <property type="match status" value="1"/>
</dbReference>
<dbReference type="AlphaFoldDB" id="A0A652LDT5"/>
<name>A0A652LDT5_9ACTN</name>
<dbReference type="Pfam" id="PF00905">
    <property type="entry name" value="Transpeptidase"/>
    <property type="match status" value="1"/>
</dbReference>
<dbReference type="PANTHER" id="PTHR30627">
    <property type="entry name" value="PEPTIDOGLYCAN D,D-TRANSPEPTIDASE"/>
    <property type="match status" value="1"/>
</dbReference>
<protein>
    <submittedName>
        <fullName evidence="5">PbsX family transcriptional regulator</fullName>
    </submittedName>
</protein>
<comment type="caution">
    <text evidence="5">The sequence shown here is derived from an EMBL/GenBank/DDBJ whole genome shotgun (WGS) entry which is preliminary data.</text>
</comment>
<keyword evidence="2" id="KW-0812">Transmembrane</keyword>
<keyword evidence="2" id="KW-0472">Membrane</keyword>
<feature type="domain" description="NTF2-like N-terminal transpeptidase" evidence="4">
    <location>
        <begin position="60"/>
        <end position="167"/>
    </location>
</feature>
<dbReference type="GO" id="GO:0008658">
    <property type="term" value="F:penicillin binding"/>
    <property type="evidence" value="ECO:0007669"/>
    <property type="project" value="InterPro"/>
</dbReference>
<dbReference type="RefSeq" id="WP_147982463.1">
    <property type="nucleotide sequence ID" value="NZ_RDBM01000009.1"/>
</dbReference>
<proteinExistence type="predicted"/>
<keyword evidence="2" id="KW-1133">Transmembrane helix</keyword>
<dbReference type="GO" id="GO:0005886">
    <property type="term" value="C:plasma membrane"/>
    <property type="evidence" value="ECO:0007669"/>
    <property type="project" value="TreeGrafter"/>
</dbReference>
<evidence type="ECO:0000256" key="1">
    <source>
        <dbReference type="SAM" id="MobiDB-lite"/>
    </source>
</evidence>
<dbReference type="InterPro" id="IPR050515">
    <property type="entry name" value="Beta-lactam/transpept"/>
</dbReference>
<dbReference type="InterPro" id="IPR012338">
    <property type="entry name" value="Beta-lactam/transpept-like"/>
</dbReference>
<dbReference type="GO" id="GO:0071972">
    <property type="term" value="F:peptidoglycan L,D-transpeptidase activity"/>
    <property type="evidence" value="ECO:0007669"/>
    <property type="project" value="TreeGrafter"/>
</dbReference>
<gene>
    <name evidence="5" type="ORF">EAO74_02245</name>
</gene>
<sequence length="553" mass="57430">MSDPTLQQMARHDRVRRRGARRGPLLGVAMAVVLASGAGWWGYNAWSGDEPERDPDVVAATEQLQSFLDAWAAGEAAKAGALSDSPRTAESLLTSVMTNLKPTGAKLTAGDGKKDDQGKVVIPYTARFTVPAVGEFRYESEAALTGKAGKWVVEFGSPMVHPRLVPGKTLALKAVAKRAAVLDANGDDLQAASLRGSVDEQGKGTFGLEARYDKQLRGGGGAATSEVVIADRQSGEAEASLTKSSAKPGTPVRTTIDPKVQGAAAAAMEGLEVNAALIALEPSTGNVLAVSSRPAGGINRALAGRYPPGSTFKVVTAAAMLKAGMKPSDVVACPKFTRVDGQRFENQNQFTLPAGSTFKDSFAKSCNTMFVENRTKAGGSALHDTAEAFGIGGEWDVGDVTYDGSVPVTTSDNDLAASTIGQARVQASPLVMASIAATVKEGTFKQPVLVPGAVKKKHEATARLDPSVTGALREMMRATVTYGAGSALTGIPGEPHAKTGTAEFGEEKPPRTHAWMIGYQGDSDLAWCVMLEDGGSGGADAGPVAARFLKNLT</sequence>
<reference evidence="5" key="1">
    <citation type="submission" date="2018-10" db="EMBL/GenBank/DDBJ databases">
        <authorList>
            <person name="Hariharan J."/>
            <person name="Choudoir M.J."/>
            <person name="Diebold P."/>
            <person name="Panke-Buisse K."/>
            <person name="Campbell A.N."/>
            <person name="Buckley D.H."/>
        </authorList>
    </citation>
    <scope>NUCLEOTIDE SEQUENCE</scope>
    <source>
        <strain evidence="5">Gb1</strain>
    </source>
</reference>
<evidence type="ECO:0000259" key="3">
    <source>
        <dbReference type="Pfam" id="PF00905"/>
    </source>
</evidence>
<accession>A0A652LDT5</accession>
<dbReference type="EMBL" id="RDBM01000009">
    <property type="protein sequence ID" value="TXS33927.1"/>
    <property type="molecule type" value="Genomic_DNA"/>
</dbReference>
<evidence type="ECO:0000259" key="4">
    <source>
        <dbReference type="Pfam" id="PF05223"/>
    </source>
</evidence>